<organism evidence="2 3">
    <name type="scientific">Ensete ventricosum</name>
    <name type="common">Abyssinian banana</name>
    <name type="synonym">Musa ensete</name>
    <dbReference type="NCBI Taxonomy" id="4639"/>
    <lineage>
        <taxon>Eukaryota</taxon>
        <taxon>Viridiplantae</taxon>
        <taxon>Streptophyta</taxon>
        <taxon>Embryophyta</taxon>
        <taxon>Tracheophyta</taxon>
        <taxon>Spermatophyta</taxon>
        <taxon>Magnoliopsida</taxon>
        <taxon>Liliopsida</taxon>
        <taxon>Zingiberales</taxon>
        <taxon>Musaceae</taxon>
        <taxon>Ensete</taxon>
    </lineage>
</organism>
<dbReference type="AlphaFoldDB" id="A0A426ZAD6"/>
<comment type="caution">
    <text evidence="2">The sequence shown here is derived from an EMBL/GenBank/DDBJ whole genome shotgun (WGS) entry which is preliminary data.</text>
</comment>
<evidence type="ECO:0000313" key="3">
    <source>
        <dbReference type="Proteomes" id="UP000287651"/>
    </source>
</evidence>
<sequence length="96" mass="10667">MPPQDRAPVKDADLGDEVTRGGSDDAKEISVYLILVLVQYDDSEFWRGRGALGRGRVQRRSKGCYVYVALRKKMLKGHERLRATTAMTVAATVLGE</sequence>
<feature type="region of interest" description="Disordered" evidence="1">
    <location>
        <begin position="1"/>
        <end position="22"/>
    </location>
</feature>
<reference evidence="2 3" key="1">
    <citation type="journal article" date="2014" name="Agronomy (Basel)">
        <title>A Draft Genome Sequence for Ensete ventricosum, the Drought-Tolerant Tree Against Hunger.</title>
        <authorList>
            <person name="Harrison J."/>
            <person name="Moore K.A."/>
            <person name="Paszkiewicz K."/>
            <person name="Jones T."/>
            <person name="Grant M."/>
            <person name="Ambacheew D."/>
            <person name="Muzemil S."/>
            <person name="Studholme D.J."/>
        </authorList>
    </citation>
    <scope>NUCLEOTIDE SEQUENCE [LARGE SCALE GENOMIC DNA]</scope>
</reference>
<proteinExistence type="predicted"/>
<gene>
    <name evidence="2" type="ORF">B296_00018992</name>
</gene>
<protein>
    <submittedName>
        <fullName evidence="2">Uncharacterized protein</fullName>
    </submittedName>
</protein>
<evidence type="ECO:0000256" key="1">
    <source>
        <dbReference type="SAM" id="MobiDB-lite"/>
    </source>
</evidence>
<dbReference type="Proteomes" id="UP000287651">
    <property type="component" value="Unassembled WGS sequence"/>
</dbReference>
<evidence type="ECO:0000313" key="2">
    <source>
        <dbReference type="EMBL" id="RRT60934.1"/>
    </source>
</evidence>
<name>A0A426ZAD6_ENSVE</name>
<accession>A0A426ZAD6</accession>
<feature type="compositionally biased region" description="Basic and acidic residues" evidence="1">
    <location>
        <begin position="7"/>
        <end position="22"/>
    </location>
</feature>
<dbReference type="EMBL" id="AMZH03007597">
    <property type="protein sequence ID" value="RRT60934.1"/>
    <property type="molecule type" value="Genomic_DNA"/>
</dbReference>